<dbReference type="SMART" id="SM00248">
    <property type="entry name" value="ANK"/>
    <property type="match status" value="5"/>
</dbReference>
<evidence type="ECO:0000256" key="2">
    <source>
        <dbReference type="ARBA" id="ARBA00023043"/>
    </source>
</evidence>
<dbReference type="Proteomes" id="UP000799764">
    <property type="component" value="Unassembled WGS sequence"/>
</dbReference>
<evidence type="ECO:0000256" key="1">
    <source>
        <dbReference type="ARBA" id="ARBA00022737"/>
    </source>
</evidence>
<dbReference type="Gene3D" id="1.25.40.20">
    <property type="entry name" value="Ankyrin repeat-containing domain"/>
    <property type="match status" value="1"/>
</dbReference>
<comment type="caution">
    <text evidence="4">The sequence shown here is derived from an EMBL/GenBank/DDBJ whole genome shotgun (WGS) entry which is preliminary data.</text>
</comment>
<evidence type="ECO:0000313" key="4">
    <source>
        <dbReference type="EMBL" id="KAF2449197.1"/>
    </source>
</evidence>
<evidence type="ECO:0000313" key="5">
    <source>
        <dbReference type="Proteomes" id="UP000799764"/>
    </source>
</evidence>
<dbReference type="EMBL" id="MU001494">
    <property type="protein sequence ID" value="KAF2449197.1"/>
    <property type="molecule type" value="Genomic_DNA"/>
</dbReference>
<keyword evidence="5" id="KW-1185">Reference proteome</keyword>
<name>A0A9P4UHE9_9PLEO</name>
<dbReference type="Pfam" id="PF12796">
    <property type="entry name" value="Ank_2"/>
    <property type="match status" value="1"/>
</dbReference>
<dbReference type="PROSITE" id="PS50088">
    <property type="entry name" value="ANK_REPEAT"/>
    <property type="match status" value="1"/>
</dbReference>
<dbReference type="SUPFAM" id="SSF48403">
    <property type="entry name" value="Ankyrin repeat"/>
    <property type="match status" value="1"/>
</dbReference>
<dbReference type="OrthoDB" id="539213at2759"/>
<protein>
    <submittedName>
        <fullName evidence="4">Ankyrin</fullName>
    </submittedName>
</protein>
<dbReference type="AlphaFoldDB" id="A0A9P4UHE9"/>
<dbReference type="PANTHER" id="PTHR24134:SF9">
    <property type="entry name" value="ANKYRIN REPEAT AND SOCS BOX PROTEIN 8"/>
    <property type="match status" value="1"/>
</dbReference>
<gene>
    <name evidence="4" type="ORF">P171DRAFT_351394</name>
</gene>
<feature type="repeat" description="ANK" evidence="3">
    <location>
        <begin position="190"/>
        <end position="222"/>
    </location>
</feature>
<keyword evidence="2 3" id="KW-0040">ANK repeat</keyword>
<proteinExistence type="predicted"/>
<dbReference type="PROSITE" id="PS50297">
    <property type="entry name" value="ANK_REP_REGION"/>
    <property type="match status" value="1"/>
</dbReference>
<dbReference type="InterPro" id="IPR036770">
    <property type="entry name" value="Ankyrin_rpt-contain_sf"/>
</dbReference>
<dbReference type="PANTHER" id="PTHR24134">
    <property type="entry name" value="ANKYRIN REPEAT-CONTAINING PROTEIN DDB_G0279043"/>
    <property type="match status" value="1"/>
</dbReference>
<accession>A0A9P4UHE9</accession>
<organism evidence="4 5">
    <name type="scientific">Karstenula rhodostoma CBS 690.94</name>
    <dbReference type="NCBI Taxonomy" id="1392251"/>
    <lineage>
        <taxon>Eukaryota</taxon>
        <taxon>Fungi</taxon>
        <taxon>Dikarya</taxon>
        <taxon>Ascomycota</taxon>
        <taxon>Pezizomycotina</taxon>
        <taxon>Dothideomycetes</taxon>
        <taxon>Pleosporomycetidae</taxon>
        <taxon>Pleosporales</taxon>
        <taxon>Massarineae</taxon>
        <taxon>Didymosphaeriaceae</taxon>
        <taxon>Karstenula</taxon>
    </lineage>
</organism>
<sequence length="252" mass="28365">MDDGDVTAIEKELHRIGVLSEQQLDKAFTYAIRNCSAGTVGILLKHGARLKRTGMSRFELRMRGDPAIFQKLIDNGLEINSTEYGAPWIWVAIHDNEQLLHWFLDHGADPNMTNRSLPNWVNNDIITPLAYAAEAPEKFGLKILLSRGANMDEEAIFRAIAARSHLKKNNVPHIRILLDHGADVNQRSRRWGTPLQHAIWKGRADMVEFLLERGADPTIATVRGTPAEHARNTGRMDIHDLIMKAIQDGRST</sequence>
<evidence type="ECO:0000256" key="3">
    <source>
        <dbReference type="PROSITE-ProRule" id="PRU00023"/>
    </source>
</evidence>
<reference evidence="4" key="1">
    <citation type="journal article" date="2020" name="Stud. Mycol.">
        <title>101 Dothideomycetes genomes: a test case for predicting lifestyles and emergence of pathogens.</title>
        <authorList>
            <person name="Haridas S."/>
            <person name="Albert R."/>
            <person name="Binder M."/>
            <person name="Bloem J."/>
            <person name="Labutti K."/>
            <person name="Salamov A."/>
            <person name="Andreopoulos B."/>
            <person name="Baker S."/>
            <person name="Barry K."/>
            <person name="Bills G."/>
            <person name="Bluhm B."/>
            <person name="Cannon C."/>
            <person name="Castanera R."/>
            <person name="Culley D."/>
            <person name="Daum C."/>
            <person name="Ezra D."/>
            <person name="Gonzalez J."/>
            <person name="Henrissat B."/>
            <person name="Kuo A."/>
            <person name="Liang C."/>
            <person name="Lipzen A."/>
            <person name="Lutzoni F."/>
            <person name="Magnuson J."/>
            <person name="Mondo S."/>
            <person name="Nolan M."/>
            <person name="Ohm R."/>
            <person name="Pangilinan J."/>
            <person name="Park H.-J."/>
            <person name="Ramirez L."/>
            <person name="Alfaro M."/>
            <person name="Sun H."/>
            <person name="Tritt A."/>
            <person name="Yoshinaga Y."/>
            <person name="Zwiers L.-H."/>
            <person name="Turgeon B."/>
            <person name="Goodwin S."/>
            <person name="Spatafora J."/>
            <person name="Crous P."/>
            <person name="Grigoriev I."/>
        </authorList>
    </citation>
    <scope>NUCLEOTIDE SEQUENCE</scope>
    <source>
        <strain evidence="4">CBS 690.94</strain>
    </source>
</reference>
<dbReference type="InterPro" id="IPR002110">
    <property type="entry name" value="Ankyrin_rpt"/>
</dbReference>
<keyword evidence="1" id="KW-0677">Repeat</keyword>